<name>A0AAV0YYA0_VICFA</name>
<keyword evidence="2" id="KW-1185">Reference proteome</keyword>
<dbReference type="InterPro" id="IPR052812">
    <property type="entry name" value="Plant_DnaJ_domain"/>
</dbReference>
<dbReference type="EMBL" id="OX451736">
    <property type="protein sequence ID" value="CAI8591206.1"/>
    <property type="molecule type" value="Genomic_DNA"/>
</dbReference>
<dbReference type="Proteomes" id="UP001157006">
    <property type="component" value="Chromosome 1L"/>
</dbReference>
<gene>
    <name evidence="1" type="ORF">VFH_I476920</name>
</gene>
<dbReference type="PANTHER" id="PTHR44272">
    <property type="entry name" value="DNAJ DOMAIN (PROKARYOTIC HEAT SHOCK PROTEIN)"/>
    <property type="match status" value="1"/>
</dbReference>
<reference evidence="1 2" key="1">
    <citation type="submission" date="2023-01" db="EMBL/GenBank/DDBJ databases">
        <authorList>
            <person name="Kreplak J."/>
        </authorList>
    </citation>
    <scope>NUCLEOTIDE SEQUENCE [LARGE SCALE GENOMIC DNA]</scope>
</reference>
<proteinExistence type="predicted"/>
<dbReference type="PANTHER" id="PTHR44272:SF3">
    <property type="entry name" value="J DOMAIN-CONTAINING PROTEIN"/>
    <property type="match status" value="1"/>
</dbReference>
<protein>
    <submittedName>
        <fullName evidence="1">Uncharacterized protein</fullName>
    </submittedName>
</protein>
<dbReference type="AlphaFoldDB" id="A0AAV0YYA0"/>
<accession>A0AAV0YYA0</accession>
<evidence type="ECO:0000313" key="1">
    <source>
        <dbReference type="EMBL" id="CAI8591206.1"/>
    </source>
</evidence>
<evidence type="ECO:0000313" key="2">
    <source>
        <dbReference type="Proteomes" id="UP001157006"/>
    </source>
</evidence>
<sequence length="141" mass="15799">MAKDTEWAFFKRLEGPQPCELSELKPGTHIFVVYGDKFFKTASYTIESVCADTLGNTTEKHKDIEAQIKKKGMSFANPKQSIERHWHAIKKLQTDMQKKKQSVDELVKQRDGILSTFTMVNTTDISGSVSNLGNGPVTSTT</sequence>
<organism evidence="1 2">
    <name type="scientific">Vicia faba</name>
    <name type="common">Broad bean</name>
    <name type="synonym">Faba vulgaris</name>
    <dbReference type="NCBI Taxonomy" id="3906"/>
    <lineage>
        <taxon>Eukaryota</taxon>
        <taxon>Viridiplantae</taxon>
        <taxon>Streptophyta</taxon>
        <taxon>Embryophyta</taxon>
        <taxon>Tracheophyta</taxon>
        <taxon>Spermatophyta</taxon>
        <taxon>Magnoliopsida</taxon>
        <taxon>eudicotyledons</taxon>
        <taxon>Gunneridae</taxon>
        <taxon>Pentapetalae</taxon>
        <taxon>rosids</taxon>
        <taxon>fabids</taxon>
        <taxon>Fabales</taxon>
        <taxon>Fabaceae</taxon>
        <taxon>Papilionoideae</taxon>
        <taxon>50 kb inversion clade</taxon>
        <taxon>NPAAA clade</taxon>
        <taxon>Hologalegina</taxon>
        <taxon>IRL clade</taxon>
        <taxon>Fabeae</taxon>
        <taxon>Vicia</taxon>
    </lineage>
</organism>